<dbReference type="SUPFAM" id="SSF47203">
    <property type="entry name" value="Acyl-CoA dehydrogenase C-terminal domain-like"/>
    <property type="match status" value="1"/>
</dbReference>
<dbReference type="EMBL" id="BJXW01000020">
    <property type="protein sequence ID" value="GEN31610.1"/>
    <property type="molecule type" value="Genomic_DNA"/>
</dbReference>
<dbReference type="InterPro" id="IPR013786">
    <property type="entry name" value="AcylCoA_DH/ox_N"/>
</dbReference>
<organism evidence="4 5">
    <name type="scientific">Cerasibacillus quisquiliarum</name>
    <dbReference type="NCBI Taxonomy" id="227865"/>
    <lineage>
        <taxon>Bacteria</taxon>
        <taxon>Bacillati</taxon>
        <taxon>Bacillota</taxon>
        <taxon>Bacilli</taxon>
        <taxon>Bacillales</taxon>
        <taxon>Bacillaceae</taxon>
        <taxon>Cerasibacillus</taxon>
    </lineage>
</organism>
<evidence type="ECO:0000313" key="5">
    <source>
        <dbReference type="Proteomes" id="UP000321491"/>
    </source>
</evidence>
<dbReference type="InterPro" id="IPR009100">
    <property type="entry name" value="AcylCoA_DH/oxidase_NM_dom_sf"/>
</dbReference>
<proteinExistence type="predicted"/>
<accession>A0A511UYA8</accession>
<dbReference type="AlphaFoldDB" id="A0A511UYA8"/>
<dbReference type="GO" id="GO:0008470">
    <property type="term" value="F:3-methylbutanoyl-CoA dehydrogenase activity"/>
    <property type="evidence" value="ECO:0007669"/>
    <property type="project" value="TreeGrafter"/>
</dbReference>
<dbReference type="Pfam" id="PF08028">
    <property type="entry name" value="Acyl-CoA_dh_2"/>
    <property type="match status" value="1"/>
</dbReference>
<dbReference type="InterPro" id="IPR013107">
    <property type="entry name" value="Acyl-CoA_DH_C"/>
</dbReference>
<dbReference type="Pfam" id="PF02771">
    <property type="entry name" value="Acyl-CoA_dh_N"/>
    <property type="match status" value="1"/>
</dbReference>
<gene>
    <name evidence="4" type="ORF">CQU01_18480</name>
</gene>
<dbReference type="Proteomes" id="UP000321491">
    <property type="component" value="Unassembled WGS sequence"/>
</dbReference>
<name>A0A511UYA8_9BACI</name>
<dbReference type="OrthoDB" id="1170793at2"/>
<dbReference type="PIRSF" id="PIRSF016578">
    <property type="entry name" value="HsaA"/>
    <property type="match status" value="1"/>
</dbReference>
<feature type="domain" description="Acyl-CoA dehydrogenase C-terminal" evidence="3">
    <location>
        <begin position="218"/>
        <end position="349"/>
    </location>
</feature>
<dbReference type="GO" id="GO:0050660">
    <property type="term" value="F:flavin adenine dinucleotide binding"/>
    <property type="evidence" value="ECO:0007669"/>
    <property type="project" value="InterPro"/>
</dbReference>
<protein>
    <submittedName>
        <fullName evidence="4">Hydroxylase</fullName>
    </submittedName>
</protein>
<dbReference type="SUPFAM" id="SSF56645">
    <property type="entry name" value="Acyl-CoA dehydrogenase NM domain-like"/>
    <property type="match status" value="1"/>
</dbReference>
<dbReference type="InterPro" id="IPR037069">
    <property type="entry name" value="AcylCoA_DH/ox_N_sf"/>
</dbReference>
<dbReference type="Gene3D" id="2.40.110.10">
    <property type="entry name" value="Butyryl-CoA Dehydrogenase, subunit A, domain 2"/>
    <property type="match status" value="1"/>
</dbReference>
<dbReference type="Gene3D" id="1.20.140.10">
    <property type="entry name" value="Butyryl-CoA Dehydrogenase, subunit A, domain 3"/>
    <property type="match status" value="1"/>
</dbReference>
<keyword evidence="5" id="KW-1185">Reference proteome</keyword>
<dbReference type="PANTHER" id="PTHR43884">
    <property type="entry name" value="ACYL-COA DEHYDROGENASE"/>
    <property type="match status" value="1"/>
</dbReference>
<dbReference type="InterPro" id="IPR036250">
    <property type="entry name" value="AcylCo_DH-like_C"/>
</dbReference>
<feature type="domain" description="Acyl-CoA dehydrogenase/oxidase N-terminal" evidence="2">
    <location>
        <begin position="12"/>
        <end position="93"/>
    </location>
</feature>
<keyword evidence="1" id="KW-0560">Oxidoreductase</keyword>
<sequence>MSLLDRETVQWIRNEMKQHLDQTSIPNTVLSYMIDNQLFKLIIPKSLGGKALELPEAVQIFQEASYVDGSFGWLVTVGSGGGMFTRNFTKEAASTYYQPKDAVIAGSGFPAGIAERTDGGYIINGEWFYCSGSDYASIFTATCRIKNDSKLISFIFEKEQVKVLQDWDAFGLEKTSSHTIRITNQFVPEIRAFSIFETKNEYGLPIHQFPFLPFSEASFAAITLGIGKHFIEEVVSFTEQNKSNWQHGKPSRYEVMIEKIETETARWKNAEQAFHDAVKNIWQDYVSGKDLSEDEQRAFGTVCKRAVTTMLTCANNLFRFIGMKAIMKHSEINQIWRDLHTASQHTFLTPIVDEDNLAYRPD</sequence>
<dbReference type="Gene3D" id="1.10.540.10">
    <property type="entry name" value="Acyl-CoA dehydrogenase/oxidase, N-terminal domain"/>
    <property type="match status" value="1"/>
</dbReference>
<reference evidence="4 5" key="1">
    <citation type="submission" date="2019-07" db="EMBL/GenBank/DDBJ databases">
        <title>Whole genome shotgun sequence of Cerasibacillus quisquiliarum NBRC 102429.</title>
        <authorList>
            <person name="Hosoyama A."/>
            <person name="Uohara A."/>
            <person name="Ohji S."/>
            <person name="Ichikawa N."/>
        </authorList>
    </citation>
    <scope>NUCLEOTIDE SEQUENCE [LARGE SCALE GENOMIC DNA]</scope>
    <source>
        <strain evidence="4 5">NBRC 102429</strain>
    </source>
</reference>
<evidence type="ECO:0000313" key="4">
    <source>
        <dbReference type="EMBL" id="GEN31610.1"/>
    </source>
</evidence>
<comment type="caution">
    <text evidence="4">The sequence shown here is derived from an EMBL/GenBank/DDBJ whole genome shotgun (WGS) entry which is preliminary data.</text>
</comment>
<dbReference type="PANTHER" id="PTHR43884:SF12">
    <property type="entry name" value="ISOVALERYL-COA DEHYDROGENASE, MITOCHONDRIAL-RELATED"/>
    <property type="match status" value="1"/>
</dbReference>
<dbReference type="RefSeq" id="WP_146937964.1">
    <property type="nucleotide sequence ID" value="NZ_BJXW01000020.1"/>
</dbReference>
<evidence type="ECO:0000259" key="2">
    <source>
        <dbReference type="Pfam" id="PF02771"/>
    </source>
</evidence>
<evidence type="ECO:0000259" key="3">
    <source>
        <dbReference type="Pfam" id="PF08028"/>
    </source>
</evidence>
<dbReference type="InterPro" id="IPR046373">
    <property type="entry name" value="Acyl-CoA_Oxase/DH_mid-dom_sf"/>
</dbReference>
<dbReference type="GO" id="GO:0006552">
    <property type="term" value="P:L-leucine catabolic process"/>
    <property type="evidence" value="ECO:0007669"/>
    <property type="project" value="TreeGrafter"/>
</dbReference>
<evidence type="ECO:0000256" key="1">
    <source>
        <dbReference type="ARBA" id="ARBA00023002"/>
    </source>
</evidence>